<dbReference type="AlphaFoldDB" id="A0A5M7B938"/>
<dbReference type="InterPro" id="IPR003615">
    <property type="entry name" value="HNH_nuc"/>
</dbReference>
<name>A0A5M7B938_SACHI</name>
<sequence length="184" mass="19904">LTVTIDYNDLQQQVQAAHTTAPGGAGMLDGTGQYLSPQTIRRIACDCDVLPIVLGGDSLPLDVGASQRTAPAYLRAALLARDGACAFPGCDHPPGTPQAHHIQHWIDGGPTALHNMVMLCAHHHRTIHNQHWRIALHRGRPLFTPPERVDPTRTPRPGGTAQPAAHQHALHRLIPTPRPPEDTP</sequence>
<dbReference type="Gene3D" id="1.10.30.50">
    <property type="match status" value="1"/>
</dbReference>
<accession>A0A5M7B938</accession>
<evidence type="ECO:0000313" key="5">
    <source>
        <dbReference type="Proteomes" id="UP000323946"/>
    </source>
</evidence>
<evidence type="ECO:0000256" key="2">
    <source>
        <dbReference type="SAM" id="MobiDB-lite"/>
    </source>
</evidence>
<organism evidence="4 5">
    <name type="scientific">Saccharopolyspora hirsuta</name>
    <dbReference type="NCBI Taxonomy" id="1837"/>
    <lineage>
        <taxon>Bacteria</taxon>
        <taxon>Bacillati</taxon>
        <taxon>Actinomycetota</taxon>
        <taxon>Actinomycetes</taxon>
        <taxon>Pseudonocardiales</taxon>
        <taxon>Pseudonocardiaceae</taxon>
        <taxon>Saccharopolyspora</taxon>
    </lineage>
</organism>
<evidence type="ECO:0000313" key="4">
    <source>
        <dbReference type="EMBL" id="KAA5826133.1"/>
    </source>
</evidence>
<feature type="non-terminal residue" evidence="4">
    <location>
        <position position="1"/>
    </location>
</feature>
<dbReference type="EMBL" id="VWPH01000019">
    <property type="protein sequence ID" value="KAA5826133.1"/>
    <property type="molecule type" value="Genomic_DNA"/>
</dbReference>
<evidence type="ECO:0000256" key="1">
    <source>
        <dbReference type="ARBA" id="ARBA00023450"/>
    </source>
</evidence>
<comment type="similarity">
    <text evidence="1">Belongs to the Rv1128c/1148c/1588c/1702c/1945/3466 family.</text>
</comment>
<dbReference type="OrthoDB" id="3656171at2"/>
<dbReference type="InterPro" id="IPR002711">
    <property type="entry name" value="HNH"/>
</dbReference>
<dbReference type="InterPro" id="IPR003870">
    <property type="entry name" value="DUF222"/>
</dbReference>
<dbReference type="Proteomes" id="UP000323946">
    <property type="component" value="Unassembled WGS sequence"/>
</dbReference>
<feature type="domain" description="HNH nuclease" evidence="3">
    <location>
        <begin position="73"/>
        <end position="125"/>
    </location>
</feature>
<dbReference type="SMART" id="SM00507">
    <property type="entry name" value="HNHc"/>
    <property type="match status" value="1"/>
</dbReference>
<dbReference type="Pfam" id="PF02720">
    <property type="entry name" value="DUF222"/>
    <property type="match status" value="1"/>
</dbReference>
<reference evidence="4 5" key="1">
    <citation type="submission" date="2019-09" db="EMBL/GenBank/DDBJ databases">
        <title>Draft genome sequence of the thermophilic Saccharopolyspora hirsuta VKM Ac-666T.</title>
        <authorList>
            <person name="Lobastova T.G."/>
            <person name="Fokina V."/>
            <person name="Bragin E.Y."/>
            <person name="Shtratnikova V.Y."/>
            <person name="Starodumova I.P."/>
            <person name="Tarlachkov S.V."/>
            <person name="Donova M.V."/>
        </authorList>
    </citation>
    <scope>NUCLEOTIDE SEQUENCE [LARGE SCALE GENOMIC DNA]</scope>
    <source>
        <strain evidence="4 5">VKM Ac-666</strain>
    </source>
</reference>
<dbReference type="Pfam" id="PF01844">
    <property type="entry name" value="HNH"/>
    <property type="match status" value="1"/>
</dbReference>
<feature type="region of interest" description="Disordered" evidence="2">
    <location>
        <begin position="143"/>
        <end position="184"/>
    </location>
</feature>
<dbReference type="GO" id="GO:0003676">
    <property type="term" value="F:nucleic acid binding"/>
    <property type="evidence" value="ECO:0007669"/>
    <property type="project" value="InterPro"/>
</dbReference>
<dbReference type="RefSeq" id="WP_150070597.1">
    <property type="nucleotide sequence ID" value="NZ_VWPH01000019.1"/>
</dbReference>
<dbReference type="GO" id="GO:0008270">
    <property type="term" value="F:zinc ion binding"/>
    <property type="evidence" value="ECO:0007669"/>
    <property type="project" value="InterPro"/>
</dbReference>
<protein>
    <submittedName>
        <fullName evidence="4">DUF222 domain-containing protein</fullName>
    </submittedName>
</protein>
<dbReference type="CDD" id="cd00085">
    <property type="entry name" value="HNHc"/>
    <property type="match status" value="1"/>
</dbReference>
<evidence type="ECO:0000259" key="3">
    <source>
        <dbReference type="SMART" id="SM00507"/>
    </source>
</evidence>
<keyword evidence="5" id="KW-1185">Reference proteome</keyword>
<dbReference type="GO" id="GO:0004519">
    <property type="term" value="F:endonuclease activity"/>
    <property type="evidence" value="ECO:0007669"/>
    <property type="project" value="InterPro"/>
</dbReference>
<comment type="caution">
    <text evidence="4">The sequence shown here is derived from an EMBL/GenBank/DDBJ whole genome shotgun (WGS) entry which is preliminary data.</text>
</comment>
<proteinExistence type="inferred from homology"/>
<gene>
    <name evidence="4" type="ORF">F1721_32150</name>
</gene>